<proteinExistence type="predicted"/>
<dbReference type="EMBL" id="FOBF01000007">
    <property type="protein sequence ID" value="SEL82997.1"/>
    <property type="molecule type" value="Genomic_DNA"/>
</dbReference>
<dbReference type="AlphaFoldDB" id="A0A1H7TGQ4"/>
<evidence type="ECO:0000313" key="1">
    <source>
        <dbReference type="EMBL" id="SEL82997.1"/>
    </source>
</evidence>
<dbReference type="Proteomes" id="UP000198953">
    <property type="component" value="Unassembled WGS sequence"/>
</dbReference>
<evidence type="ECO:0000313" key="2">
    <source>
        <dbReference type="Proteomes" id="UP000198953"/>
    </source>
</evidence>
<reference evidence="1 2" key="1">
    <citation type="submission" date="2016-10" db="EMBL/GenBank/DDBJ databases">
        <authorList>
            <person name="de Groot N.N."/>
        </authorList>
    </citation>
    <scope>NUCLEOTIDE SEQUENCE [LARGE SCALE GENOMIC DNA]</scope>
    <source>
        <strain evidence="1 2">DSM 43357</strain>
    </source>
</reference>
<gene>
    <name evidence="1" type="ORF">SAMN05660976_03458</name>
</gene>
<name>A0A1H7TGQ4_9ACTN</name>
<keyword evidence="2" id="KW-1185">Reference proteome</keyword>
<organism evidence="1 2">
    <name type="scientific">Nonomuraea pusilla</name>
    <dbReference type="NCBI Taxonomy" id="46177"/>
    <lineage>
        <taxon>Bacteria</taxon>
        <taxon>Bacillati</taxon>
        <taxon>Actinomycetota</taxon>
        <taxon>Actinomycetes</taxon>
        <taxon>Streptosporangiales</taxon>
        <taxon>Streptosporangiaceae</taxon>
        <taxon>Nonomuraea</taxon>
    </lineage>
</organism>
<accession>A0A1H7TGQ4</accession>
<protein>
    <submittedName>
        <fullName evidence="1">Uncharacterized protein</fullName>
    </submittedName>
</protein>
<sequence>MDLVRDLCHGAPVGSGQCQNPIAQPYGKRTDPAIAAAQPCRKPLLPLHADTIDGQHLAQSA</sequence>